<evidence type="ECO:0000313" key="1">
    <source>
        <dbReference type="EMBL" id="PQQ10235.1"/>
    </source>
</evidence>
<name>A0A314YNV1_PRUYE</name>
<evidence type="ECO:0000313" key="2">
    <source>
        <dbReference type="Proteomes" id="UP000250321"/>
    </source>
</evidence>
<accession>A0A314YNV1</accession>
<sequence>MTKLFQEGLLWLGDLSVEGSLERGLERSQGVNGFLHSHQKGLPNFLMSQKGRNCVLGVQDFSLEQVMVDVKIDYNGR</sequence>
<dbReference type="AlphaFoldDB" id="A0A314YNV1"/>
<proteinExistence type="predicted"/>
<organism evidence="1 2">
    <name type="scientific">Prunus yedoensis var. nudiflora</name>
    <dbReference type="NCBI Taxonomy" id="2094558"/>
    <lineage>
        <taxon>Eukaryota</taxon>
        <taxon>Viridiplantae</taxon>
        <taxon>Streptophyta</taxon>
        <taxon>Embryophyta</taxon>
        <taxon>Tracheophyta</taxon>
        <taxon>Spermatophyta</taxon>
        <taxon>Magnoliopsida</taxon>
        <taxon>eudicotyledons</taxon>
        <taxon>Gunneridae</taxon>
        <taxon>Pentapetalae</taxon>
        <taxon>rosids</taxon>
        <taxon>fabids</taxon>
        <taxon>Rosales</taxon>
        <taxon>Rosaceae</taxon>
        <taxon>Amygdaloideae</taxon>
        <taxon>Amygdaleae</taxon>
        <taxon>Prunus</taxon>
    </lineage>
</organism>
<keyword evidence="2" id="KW-1185">Reference proteome</keyword>
<gene>
    <name evidence="1" type="ORF">Pyn_38786</name>
</gene>
<comment type="caution">
    <text evidence="1">The sequence shown here is derived from an EMBL/GenBank/DDBJ whole genome shotgun (WGS) entry which is preliminary data.</text>
</comment>
<dbReference type="EMBL" id="PJQY01000536">
    <property type="protein sequence ID" value="PQQ10235.1"/>
    <property type="molecule type" value="Genomic_DNA"/>
</dbReference>
<protein>
    <submittedName>
        <fullName evidence="1">Uncharacterized protein</fullName>
    </submittedName>
</protein>
<dbReference type="Proteomes" id="UP000250321">
    <property type="component" value="Unassembled WGS sequence"/>
</dbReference>
<reference evidence="1 2" key="1">
    <citation type="submission" date="2018-02" db="EMBL/GenBank/DDBJ databases">
        <title>Draft genome of wild Prunus yedoensis var. nudiflora.</title>
        <authorList>
            <person name="Baek S."/>
            <person name="Kim J.-H."/>
            <person name="Choi K."/>
            <person name="Kim G.-B."/>
            <person name="Cho A."/>
            <person name="Jang H."/>
            <person name="Shin C.-H."/>
            <person name="Yu H.-J."/>
            <person name="Mun J.-H."/>
        </authorList>
    </citation>
    <scope>NUCLEOTIDE SEQUENCE [LARGE SCALE GENOMIC DNA]</scope>
    <source>
        <strain evidence="2">cv. Jeju island</strain>
        <tissue evidence="1">Leaf</tissue>
    </source>
</reference>